<name>A0A1W1I2I3_9BACT</name>
<keyword evidence="3 6" id="KW-0812">Transmembrane</keyword>
<keyword evidence="4 6" id="KW-1133">Transmembrane helix</keyword>
<protein>
    <recommendedName>
        <fullName evidence="7">Rhodanese domain-containing protein</fullName>
    </recommendedName>
</protein>
<dbReference type="SMART" id="SM00450">
    <property type="entry name" value="RHOD"/>
    <property type="match status" value="1"/>
</dbReference>
<keyword evidence="2" id="KW-1003">Cell membrane</keyword>
<dbReference type="GO" id="GO:0005886">
    <property type="term" value="C:plasma membrane"/>
    <property type="evidence" value="ECO:0007669"/>
    <property type="project" value="UniProtKB-SubCell"/>
</dbReference>
<evidence type="ECO:0000256" key="1">
    <source>
        <dbReference type="ARBA" id="ARBA00004651"/>
    </source>
</evidence>
<evidence type="ECO:0000313" key="9">
    <source>
        <dbReference type="Proteomes" id="UP000192042"/>
    </source>
</evidence>
<dbReference type="Pfam" id="PF00581">
    <property type="entry name" value="Rhodanese"/>
    <property type="match status" value="1"/>
</dbReference>
<comment type="subcellular location">
    <subcellularLocation>
        <location evidence="1">Cell membrane</location>
        <topology evidence="1">Multi-pass membrane protein</topology>
    </subcellularLocation>
</comment>
<feature type="transmembrane region" description="Helical" evidence="6">
    <location>
        <begin position="136"/>
        <end position="158"/>
    </location>
</feature>
<dbReference type="OrthoDB" id="9782291at2"/>
<dbReference type="STRING" id="1325564.NSJP_1032"/>
<reference evidence="8 9" key="1">
    <citation type="submission" date="2017-03" db="EMBL/GenBank/DDBJ databases">
        <authorList>
            <person name="Afonso C.L."/>
            <person name="Miller P.J."/>
            <person name="Scott M.A."/>
            <person name="Spackman E."/>
            <person name="Goraichik I."/>
            <person name="Dimitrov K.M."/>
            <person name="Suarez D.L."/>
            <person name="Swayne D.E."/>
        </authorList>
    </citation>
    <scope>NUCLEOTIDE SEQUENCE [LARGE SCALE GENOMIC DNA]</scope>
    <source>
        <strain evidence="8">Genome sequencing of Nitrospira japonica strain NJ11</strain>
    </source>
</reference>
<evidence type="ECO:0000256" key="3">
    <source>
        <dbReference type="ARBA" id="ARBA00022692"/>
    </source>
</evidence>
<organism evidence="8 9">
    <name type="scientific">Nitrospira japonica</name>
    <dbReference type="NCBI Taxonomy" id="1325564"/>
    <lineage>
        <taxon>Bacteria</taxon>
        <taxon>Pseudomonadati</taxon>
        <taxon>Nitrospirota</taxon>
        <taxon>Nitrospiria</taxon>
        <taxon>Nitrospirales</taxon>
        <taxon>Nitrospiraceae</taxon>
        <taxon>Nitrospira</taxon>
    </lineage>
</organism>
<evidence type="ECO:0000256" key="4">
    <source>
        <dbReference type="ARBA" id="ARBA00022989"/>
    </source>
</evidence>
<gene>
    <name evidence="8" type="ORF">NSJP_1032</name>
</gene>
<dbReference type="KEGG" id="nja:NSJP_1032"/>
<sequence>MNEIVGFLMEHGALVVFATVLAEQIGLPVPAVPFLVAAGALAAAGHLNLAVAAGAAVLASLAGDQVWFELGRRRGRQVLGWLCRIAIEPDSCIRRTEDFFSRHGARSLIVAKFIPGLSTIAPPLAGIVGLRLSQFLLFNGVGTILWVGSGLGLGYLFADQLERVLALSASVGPTIGMLAVGAAAGYVAWRVLSRYRGDDPVPHVTPRVVREKLRAGERPVIVDLRPLGARREKAGIPGALPMSADEIVAGQRDLPRDRDVILYCDCPGDAGSIAIARVLRSKGHARVWPLAGGIEAWRAMDVEERETERASASHPMVA</sequence>
<keyword evidence="5 6" id="KW-0472">Membrane</keyword>
<dbReference type="InterPro" id="IPR036873">
    <property type="entry name" value="Rhodanese-like_dom_sf"/>
</dbReference>
<evidence type="ECO:0000256" key="5">
    <source>
        <dbReference type="ARBA" id="ARBA00023136"/>
    </source>
</evidence>
<dbReference type="SUPFAM" id="SSF52821">
    <property type="entry name" value="Rhodanese/Cell cycle control phosphatase"/>
    <property type="match status" value="1"/>
</dbReference>
<accession>A0A1W1I2I3</accession>
<dbReference type="Proteomes" id="UP000192042">
    <property type="component" value="Chromosome I"/>
</dbReference>
<dbReference type="EMBL" id="LT828648">
    <property type="protein sequence ID" value="SLM47204.1"/>
    <property type="molecule type" value="Genomic_DNA"/>
</dbReference>
<feature type="domain" description="Rhodanese" evidence="7">
    <location>
        <begin position="215"/>
        <end position="302"/>
    </location>
</feature>
<dbReference type="PANTHER" id="PTHR42709">
    <property type="entry name" value="ALKALINE PHOSPHATASE LIKE PROTEIN"/>
    <property type="match status" value="1"/>
</dbReference>
<feature type="transmembrane region" description="Helical" evidence="6">
    <location>
        <begin position="164"/>
        <end position="189"/>
    </location>
</feature>
<evidence type="ECO:0000313" key="8">
    <source>
        <dbReference type="EMBL" id="SLM47204.1"/>
    </source>
</evidence>
<dbReference type="Gene3D" id="3.40.250.10">
    <property type="entry name" value="Rhodanese-like domain"/>
    <property type="match status" value="1"/>
</dbReference>
<keyword evidence="9" id="KW-1185">Reference proteome</keyword>
<dbReference type="PANTHER" id="PTHR42709:SF6">
    <property type="entry name" value="UNDECAPRENYL PHOSPHATE TRANSPORTER A"/>
    <property type="match status" value="1"/>
</dbReference>
<dbReference type="AlphaFoldDB" id="A0A1W1I2I3"/>
<evidence type="ECO:0000259" key="7">
    <source>
        <dbReference type="PROSITE" id="PS50206"/>
    </source>
</evidence>
<dbReference type="Pfam" id="PF09335">
    <property type="entry name" value="VTT_dom"/>
    <property type="match status" value="1"/>
</dbReference>
<dbReference type="InterPro" id="IPR051311">
    <property type="entry name" value="DedA_domain"/>
</dbReference>
<dbReference type="InterPro" id="IPR032816">
    <property type="entry name" value="VTT_dom"/>
</dbReference>
<proteinExistence type="predicted"/>
<evidence type="ECO:0000256" key="2">
    <source>
        <dbReference type="ARBA" id="ARBA00022475"/>
    </source>
</evidence>
<dbReference type="PROSITE" id="PS50206">
    <property type="entry name" value="RHODANESE_3"/>
    <property type="match status" value="1"/>
</dbReference>
<dbReference type="InterPro" id="IPR001763">
    <property type="entry name" value="Rhodanese-like_dom"/>
</dbReference>
<dbReference type="RefSeq" id="WP_080885779.1">
    <property type="nucleotide sequence ID" value="NZ_LT828648.1"/>
</dbReference>
<feature type="transmembrane region" description="Helical" evidence="6">
    <location>
        <begin position="32"/>
        <end position="63"/>
    </location>
</feature>
<evidence type="ECO:0000256" key="6">
    <source>
        <dbReference type="SAM" id="Phobius"/>
    </source>
</evidence>